<feature type="transmembrane region" description="Helical" evidence="1">
    <location>
        <begin position="101"/>
        <end position="118"/>
    </location>
</feature>
<feature type="transmembrane region" description="Helical" evidence="1">
    <location>
        <begin position="130"/>
        <end position="151"/>
    </location>
</feature>
<proteinExistence type="predicted"/>
<dbReference type="AlphaFoldDB" id="A0A1H8T4H6"/>
<keyword evidence="1" id="KW-0472">Membrane</keyword>
<accession>A0A1H8T4H6</accession>
<dbReference type="OrthoDB" id="754439at2"/>
<feature type="transmembrane region" description="Helical" evidence="1">
    <location>
        <begin position="70"/>
        <end position="89"/>
    </location>
</feature>
<feature type="transmembrane region" description="Helical" evidence="1">
    <location>
        <begin position="37"/>
        <end position="55"/>
    </location>
</feature>
<dbReference type="STRING" id="551995.SAMN05192574_11499"/>
<feature type="transmembrane region" description="Helical" evidence="1">
    <location>
        <begin position="195"/>
        <end position="217"/>
    </location>
</feature>
<evidence type="ECO:0000313" key="3">
    <source>
        <dbReference type="Proteomes" id="UP000198942"/>
    </source>
</evidence>
<keyword evidence="1" id="KW-0812">Transmembrane</keyword>
<protein>
    <recommendedName>
        <fullName evidence="4">YhhN-like protein</fullName>
    </recommendedName>
</protein>
<gene>
    <name evidence="2" type="ORF">SAMN05192574_11499</name>
</gene>
<keyword evidence="3" id="KW-1185">Reference proteome</keyword>
<dbReference type="EMBL" id="FOCL01000014">
    <property type="protein sequence ID" value="SEO85554.1"/>
    <property type="molecule type" value="Genomic_DNA"/>
</dbReference>
<evidence type="ECO:0000256" key="1">
    <source>
        <dbReference type="SAM" id="Phobius"/>
    </source>
</evidence>
<name>A0A1H8T4H6_9SPHI</name>
<dbReference type="Proteomes" id="UP000198942">
    <property type="component" value="Unassembled WGS sequence"/>
</dbReference>
<dbReference type="RefSeq" id="WP_091219687.1">
    <property type="nucleotide sequence ID" value="NZ_FOCL01000014.1"/>
</dbReference>
<organism evidence="2 3">
    <name type="scientific">Mucilaginibacter gossypiicola</name>
    <dbReference type="NCBI Taxonomy" id="551995"/>
    <lineage>
        <taxon>Bacteria</taxon>
        <taxon>Pseudomonadati</taxon>
        <taxon>Bacteroidota</taxon>
        <taxon>Sphingobacteriia</taxon>
        <taxon>Sphingobacteriales</taxon>
        <taxon>Sphingobacteriaceae</taxon>
        <taxon>Mucilaginibacter</taxon>
    </lineage>
</organism>
<feature type="transmembrane region" description="Helical" evidence="1">
    <location>
        <begin position="163"/>
        <end position="183"/>
    </location>
</feature>
<sequence length="221" mass="26298">MEQLIKGISDWSEVWALLIPLAILCLKKKQPAFNKPVTIYLWTALAINITIDVIWKLKTIIPRPFNTNNYLYNVHSIIRLLLFSSFFIKLNQQFLSKTKRIVPYIFLGFVLINFSFYQNFFDYGQLSSRLLSFEAVIMMFYCMQYYLFKITEDEEPGKKQPDFWIVTGLGIYYTINFFIFLLYNELTIRLHNFAISLWNIHNFTYTVLCVFIAKGLYETNE</sequence>
<keyword evidence="1" id="KW-1133">Transmembrane helix</keyword>
<evidence type="ECO:0008006" key="4">
    <source>
        <dbReference type="Google" id="ProtNLM"/>
    </source>
</evidence>
<evidence type="ECO:0000313" key="2">
    <source>
        <dbReference type="EMBL" id="SEO85554.1"/>
    </source>
</evidence>
<reference evidence="3" key="1">
    <citation type="submission" date="2016-10" db="EMBL/GenBank/DDBJ databases">
        <authorList>
            <person name="Varghese N."/>
            <person name="Submissions S."/>
        </authorList>
    </citation>
    <scope>NUCLEOTIDE SEQUENCE [LARGE SCALE GENOMIC DNA]</scope>
    <source>
        <strain evidence="3">Gh-48</strain>
    </source>
</reference>